<reference evidence="2" key="1">
    <citation type="submission" date="2022-09" db="EMBL/GenBank/DDBJ databases">
        <authorList>
            <person name="Li D."/>
            <person name="Cheng J."/>
            <person name="Li Y."/>
        </authorList>
    </citation>
    <scope>NUCLEOTIDE SEQUENCE</scope>
    <source>
        <strain evidence="2">DL</strain>
    </source>
</reference>
<gene>
    <name evidence="2" type="ORF">N9A08_02300</name>
</gene>
<dbReference type="InterPro" id="IPR029044">
    <property type="entry name" value="Nucleotide-diphossugar_trans"/>
</dbReference>
<evidence type="ECO:0000313" key="3">
    <source>
        <dbReference type="Proteomes" id="UP001063368"/>
    </source>
</evidence>
<dbReference type="CDD" id="cd00761">
    <property type="entry name" value="Glyco_tranf_GTA_type"/>
    <property type="match status" value="1"/>
</dbReference>
<sequence>MTEHTVGPAEVAIITRTKNRPVLLRRAVQDVLAQKFSNWHLIIVNDGGEVAEVDAIVAAATGLNNRVTVLHHARSLGMEAASNAGIESSESEFLSIHDDDDTWHPEFLAQTVEYLRTHDDAGVGVRTEIVLEEIDGSRIEETGRVPFAEDISSLVLGDALRYNRCVPISLLYRRDVHTLVGGYDETLNAVGDWEFLLRLLQQHTLGFIDGEPLAFWHHRHGAQGTEGNSVLTGKEEHQRFDKLVRDRYLQDYVKQHGLGGVLFLAGEGKAQADHLHQRLNYSEELLHELRERAIRSEERMTALENSISDASLVSLLRRRSVIA</sequence>
<organism evidence="2 3">
    <name type="scientific">Arthrobacter koreensis</name>
    <dbReference type="NCBI Taxonomy" id="199136"/>
    <lineage>
        <taxon>Bacteria</taxon>
        <taxon>Bacillati</taxon>
        <taxon>Actinomycetota</taxon>
        <taxon>Actinomycetes</taxon>
        <taxon>Micrococcales</taxon>
        <taxon>Micrococcaceae</taxon>
        <taxon>Arthrobacter</taxon>
    </lineage>
</organism>
<dbReference type="InterPro" id="IPR050834">
    <property type="entry name" value="Glycosyltransf_2"/>
</dbReference>
<dbReference type="Proteomes" id="UP001063368">
    <property type="component" value="Chromosome"/>
</dbReference>
<proteinExistence type="predicted"/>
<dbReference type="EMBL" id="CP106856">
    <property type="protein sequence ID" value="UYB36539.1"/>
    <property type="molecule type" value="Genomic_DNA"/>
</dbReference>
<dbReference type="Pfam" id="PF00535">
    <property type="entry name" value="Glycos_transf_2"/>
    <property type="match status" value="1"/>
</dbReference>
<feature type="domain" description="Glycosyltransferase 2-like" evidence="1">
    <location>
        <begin position="13"/>
        <end position="130"/>
    </location>
</feature>
<dbReference type="PANTHER" id="PTHR43685">
    <property type="entry name" value="GLYCOSYLTRANSFERASE"/>
    <property type="match status" value="1"/>
</dbReference>
<dbReference type="PANTHER" id="PTHR43685:SF2">
    <property type="entry name" value="GLYCOSYLTRANSFERASE 2-LIKE DOMAIN-CONTAINING PROTEIN"/>
    <property type="match status" value="1"/>
</dbReference>
<protein>
    <submittedName>
        <fullName evidence="2">Glycosyltransferase</fullName>
    </submittedName>
</protein>
<dbReference type="RefSeq" id="WP_263128210.1">
    <property type="nucleotide sequence ID" value="NZ_CP106856.1"/>
</dbReference>
<dbReference type="Gene3D" id="3.90.550.10">
    <property type="entry name" value="Spore Coat Polysaccharide Biosynthesis Protein SpsA, Chain A"/>
    <property type="match status" value="1"/>
</dbReference>
<accession>A0ABY6FV02</accession>
<evidence type="ECO:0000259" key="1">
    <source>
        <dbReference type="Pfam" id="PF00535"/>
    </source>
</evidence>
<evidence type="ECO:0000313" key="2">
    <source>
        <dbReference type="EMBL" id="UYB36539.1"/>
    </source>
</evidence>
<dbReference type="SUPFAM" id="SSF53448">
    <property type="entry name" value="Nucleotide-diphospho-sugar transferases"/>
    <property type="match status" value="1"/>
</dbReference>
<keyword evidence="3" id="KW-1185">Reference proteome</keyword>
<name>A0ABY6FV02_9MICC</name>
<dbReference type="InterPro" id="IPR001173">
    <property type="entry name" value="Glyco_trans_2-like"/>
</dbReference>